<reference evidence="10 11" key="1">
    <citation type="journal article" date="2016" name="Nat. Microbiol.">
        <title>Genomic inference of the metabolism of cosmopolitan subsurface Archaea, Hadesarchaea.</title>
        <authorList>
            <person name="Baker B.J."/>
            <person name="Saw J.H."/>
            <person name="Lind A.E."/>
            <person name="Lazar C.S."/>
            <person name="Hinrichs K.-U."/>
            <person name="Teske A.P."/>
            <person name="Ettema T.J."/>
        </authorList>
    </citation>
    <scope>NUCLEOTIDE SEQUENCE [LARGE SCALE GENOMIC DNA]</scope>
</reference>
<proteinExistence type="inferred from homology"/>
<keyword evidence="7 8" id="KW-0472">Membrane</keyword>
<feature type="transmembrane region" description="Helical" evidence="8">
    <location>
        <begin position="228"/>
        <end position="249"/>
    </location>
</feature>
<sequence length="259" mass="28330">MKKTNILWSIVVIFAIILAFSPITILFLLSLNDSPALPLKNFPTTKWYEALFQFPGAMESIVNSLMVAGVTTLVAVVLGICGGYALVRTRFVGKSFFTGLLLMPMVVPYIIMGISLLSFLLRLGMEPSLITIIIGHILLAIPYATLVLTSRFIGFNISLEEAAMDLGADRLTTFRKITLPLIMPGIITAAILSFIISWEDVAMAVLLAGSQQTAPVFMFSLVTKLPKFVPILTAMSTIMFAFAIVLAILMRKAERFSIS</sequence>
<dbReference type="PROSITE" id="PS50928">
    <property type="entry name" value="ABC_TM1"/>
    <property type="match status" value="1"/>
</dbReference>
<feature type="transmembrane region" description="Helical" evidence="8">
    <location>
        <begin position="61"/>
        <end position="87"/>
    </location>
</feature>
<dbReference type="InterPro" id="IPR051789">
    <property type="entry name" value="Bact_Polyamine_Transport"/>
</dbReference>
<evidence type="ECO:0000256" key="8">
    <source>
        <dbReference type="RuleBase" id="RU363032"/>
    </source>
</evidence>
<dbReference type="PANTHER" id="PTHR43848">
    <property type="entry name" value="PUTRESCINE TRANSPORT SYSTEM PERMEASE PROTEIN POTI"/>
    <property type="match status" value="1"/>
</dbReference>
<comment type="subcellular location">
    <subcellularLocation>
        <location evidence="1 8">Cell membrane</location>
        <topology evidence="1 8">Multi-pass membrane protein</topology>
    </subcellularLocation>
</comment>
<dbReference type="InterPro" id="IPR000515">
    <property type="entry name" value="MetI-like"/>
</dbReference>
<dbReference type="EMBL" id="LQMQ01000025">
    <property type="protein sequence ID" value="KUO41279.1"/>
    <property type="molecule type" value="Genomic_DNA"/>
</dbReference>
<evidence type="ECO:0000256" key="3">
    <source>
        <dbReference type="ARBA" id="ARBA00022448"/>
    </source>
</evidence>
<dbReference type="GO" id="GO:0005886">
    <property type="term" value="C:plasma membrane"/>
    <property type="evidence" value="ECO:0007669"/>
    <property type="project" value="UniProtKB-SubCell"/>
</dbReference>
<dbReference type="SUPFAM" id="SSF161098">
    <property type="entry name" value="MetI-like"/>
    <property type="match status" value="1"/>
</dbReference>
<evidence type="ECO:0000259" key="9">
    <source>
        <dbReference type="PROSITE" id="PS50928"/>
    </source>
</evidence>
<dbReference type="STRING" id="1776334.APZ16_00145"/>
<comment type="similarity">
    <text evidence="2">Belongs to the binding-protein-dependent transport system permease family. CysTW subfamily.</text>
</comment>
<keyword evidence="3 8" id="KW-0813">Transport</keyword>
<accession>A0A147JXI1</accession>
<keyword evidence="6 8" id="KW-1133">Transmembrane helix</keyword>
<dbReference type="GO" id="GO:0055085">
    <property type="term" value="P:transmembrane transport"/>
    <property type="evidence" value="ECO:0007669"/>
    <property type="project" value="InterPro"/>
</dbReference>
<dbReference type="CDD" id="cd06261">
    <property type="entry name" value="TM_PBP2"/>
    <property type="match status" value="1"/>
</dbReference>
<feature type="transmembrane region" description="Helical" evidence="8">
    <location>
        <begin position="99"/>
        <end position="121"/>
    </location>
</feature>
<name>A0A147JXI1_HADYE</name>
<dbReference type="Pfam" id="PF00528">
    <property type="entry name" value="BPD_transp_1"/>
    <property type="match status" value="1"/>
</dbReference>
<comment type="caution">
    <text evidence="10">The sequence shown here is derived from an EMBL/GenBank/DDBJ whole genome shotgun (WGS) entry which is preliminary data.</text>
</comment>
<evidence type="ECO:0000313" key="11">
    <source>
        <dbReference type="Proteomes" id="UP000074294"/>
    </source>
</evidence>
<dbReference type="PANTHER" id="PTHR43848:SF2">
    <property type="entry name" value="PUTRESCINE TRANSPORT SYSTEM PERMEASE PROTEIN POTI"/>
    <property type="match status" value="1"/>
</dbReference>
<feature type="domain" description="ABC transmembrane type-1" evidence="9">
    <location>
        <begin position="61"/>
        <end position="250"/>
    </location>
</feature>
<dbReference type="Gene3D" id="1.10.3720.10">
    <property type="entry name" value="MetI-like"/>
    <property type="match status" value="1"/>
</dbReference>
<evidence type="ECO:0000256" key="7">
    <source>
        <dbReference type="ARBA" id="ARBA00023136"/>
    </source>
</evidence>
<dbReference type="Proteomes" id="UP000074294">
    <property type="component" value="Unassembled WGS sequence"/>
</dbReference>
<organism evidence="10 11">
    <name type="scientific">Hadarchaeum yellowstonense</name>
    <dbReference type="NCBI Taxonomy" id="1776334"/>
    <lineage>
        <taxon>Archaea</taxon>
        <taxon>Methanobacteriati</taxon>
        <taxon>Candidatus Hadarchaeota</taxon>
        <taxon>Candidatus Hadarchaeia</taxon>
        <taxon>Candidatus Hadarchaeales</taxon>
        <taxon>Candidatus Hadarchaeaceae</taxon>
        <taxon>Candidatus Hadarchaeum</taxon>
    </lineage>
</organism>
<evidence type="ECO:0000256" key="4">
    <source>
        <dbReference type="ARBA" id="ARBA00022475"/>
    </source>
</evidence>
<gene>
    <name evidence="10" type="ORF">APZ16_00145</name>
</gene>
<dbReference type="InterPro" id="IPR035906">
    <property type="entry name" value="MetI-like_sf"/>
</dbReference>
<evidence type="ECO:0000256" key="6">
    <source>
        <dbReference type="ARBA" id="ARBA00022989"/>
    </source>
</evidence>
<evidence type="ECO:0000256" key="2">
    <source>
        <dbReference type="ARBA" id="ARBA00007069"/>
    </source>
</evidence>
<feature type="transmembrane region" description="Helical" evidence="8">
    <location>
        <begin position="127"/>
        <end position="148"/>
    </location>
</feature>
<evidence type="ECO:0000313" key="10">
    <source>
        <dbReference type="EMBL" id="KUO41279.1"/>
    </source>
</evidence>
<evidence type="ECO:0000256" key="1">
    <source>
        <dbReference type="ARBA" id="ARBA00004651"/>
    </source>
</evidence>
<feature type="transmembrane region" description="Helical" evidence="8">
    <location>
        <begin position="7"/>
        <end position="29"/>
    </location>
</feature>
<evidence type="ECO:0000256" key="5">
    <source>
        <dbReference type="ARBA" id="ARBA00022692"/>
    </source>
</evidence>
<dbReference type="AlphaFoldDB" id="A0A147JXI1"/>
<keyword evidence="5 8" id="KW-0812">Transmembrane</keyword>
<feature type="transmembrane region" description="Helical" evidence="8">
    <location>
        <begin position="177"/>
        <end position="198"/>
    </location>
</feature>
<keyword evidence="4" id="KW-1003">Cell membrane</keyword>
<protein>
    <recommendedName>
        <fullName evidence="9">ABC transmembrane type-1 domain-containing protein</fullName>
    </recommendedName>
</protein>